<gene>
    <name evidence="2" type="ORF">NDU88_006214</name>
</gene>
<accession>A0AAV7PHP5</accession>
<evidence type="ECO:0000256" key="1">
    <source>
        <dbReference type="SAM" id="MobiDB-lite"/>
    </source>
</evidence>
<comment type="caution">
    <text evidence="2">The sequence shown here is derived from an EMBL/GenBank/DDBJ whole genome shotgun (WGS) entry which is preliminary data.</text>
</comment>
<dbReference type="AlphaFoldDB" id="A0AAV7PHP5"/>
<reference evidence="2" key="1">
    <citation type="journal article" date="2022" name="bioRxiv">
        <title>Sequencing and chromosome-scale assembly of the giantPleurodeles waltlgenome.</title>
        <authorList>
            <person name="Brown T."/>
            <person name="Elewa A."/>
            <person name="Iarovenko S."/>
            <person name="Subramanian E."/>
            <person name="Araus A.J."/>
            <person name="Petzold A."/>
            <person name="Susuki M."/>
            <person name="Suzuki K.-i.T."/>
            <person name="Hayashi T."/>
            <person name="Toyoda A."/>
            <person name="Oliveira C."/>
            <person name="Osipova E."/>
            <person name="Leigh N.D."/>
            <person name="Simon A."/>
            <person name="Yun M.H."/>
        </authorList>
    </citation>
    <scope>NUCLEOTIDE SEQUENCE</scope>
    <source>
        <strain evidence="2">20211129_DDA</strain>
        <tissue evidence="2">Liver</tissue>
    </source>
</reference>
<organism evidence="2 3">
    <name type="scientific">Pleurodeles waltl</name>
    <name type="common">Iberian ribbed newt</name>
    <dbReference type="NCBI Taxonomy" id="8319"/>
    <lineage>
        <taxon>Eukaryota</taxon>
        <taxon>Metazoa</taxon>
        <taxon>Chordata</taxon>
        <taxon>Craniata</taxon>
        <taxon>Vertebrata</taxon>
        <taxon>Euteleostomi</taxon>
        <taxon>Amphibia</taxon>
        <taxon>Batrachia</taxon>
        <taxon>Caudata</taxon>
        <taxon>Salamandroidea</taxon>
        <taxon>Salamandridae</taxon>
        <taxon>Pleurodelinae</taxon>
        <taxon>Pleurodeles</taxon>
    </lineage>
</organism>
<sequence length="268" mass="27949">MRLFVNRSLTDGGPNHGAGLFRTPPHLKVQVPLRRQQLESPASSFPLTGWARKELGYSIPVLPATPTAQLGQAHHRPYPGVNRAAPAAVLHRMGPSELFSRSSIPYCGAPSGQPGQLGLPACQRPTTGSPRLHFLSKIRTPSLTSCITSFCLSAGDDVMGCSAIPYDLSLVAPPHSSGPLLCQGWCAALSSSAPSLTVAGSLPCTGPQPNNATPWGREERPAGPNLGCHTHPLLMGNAAVLVSGFPGCSTMSAGLLGTELRLLMPESG</sequence>
<name>A0AAV7PHP5_PLEWA</name>
<evidence type="ECO:0000313" key="2">
    <source>
        <dbReference type="EMBL" id="KAJ1127821.1"/>
    </source>
</evidence>
<feature type="region of interest" description="Disordered" evidence="1">
    <location>
        <begin position="1"/>
        <end position="23"/>
    </location>
</feature>
<proteinExistence type="predicted"/>
<protein>
    <submittedName>
        <fullName evidence="2">Uncharacterized protein</fullName>
    </submittedName>
</protein>
<evidence type="ECO:0000313" key="3">
    <source>
        <dbReference type="Proteomes" id="UP001066276"/>
    </source>
</evidence>
<dbReference type="Proteomes" id="UP001066276">
    <property type="component" value="Chromosome 7"/>
</dbReference>
<dbReference type="EMBL" id="JANPWB010000011">
    <property type="protein sequence ID" value="KAJ1127821.1"/>
    <property type="molecule type" value="Genomic_DNA"/>
</dbReference>
<keyword evidence="3" id="KW-1185">Reference proteome</keyword>